<feature type="domain" description="Nephrocystin 3-like N-terminal" evidence="5">
    <location>
        <begin position="339"/>
        <end position="501"/>
    </location>
</feature>
<evidence type="ECO:0000256" key="1">
    <source>
        <dbReference type="ARBA" id="ARBA00022737"/>
    </source>
</evidence>
<organism evidence="6 7">
    <name type="scientific">Cladophialophora immunda</name>
    <dbReference type="NCBI Taxonomy" id="569365"/>
    <lineage>
        <taxon>Eukaryota</taxon>
        <taxon>Fungi</taxon>
        <taxon>Dikarya</taxon>
        <taxon>Ascomycota</taxon>
        <taxon>Pezizomycotina</taxon>
        <taxon>Eurotiomycetes</taxon>
        <taxon>Chaetothyriomycetidae</taxon>
        <taxon>Chaetothyriales</taxon>
        <taxon>Herpotrichiellaceae</taxon>
        <taxon>Cladophialophora</taxon>
    </lineage>
</organism>
<evidence type="ECO:0000256" key="3">
    <source>
        <dbReference type="SAM" id="MobiDB-lite"/>
    </source>
</evidence>
<evidence type="ECO:0000313" key="6">
    <source>
        <dbReference type="EMBL" id="KIW33878.1"/>
    </source>
</evidence>
<reference evidence="6 7" key="1">
    <citation type="submission" date="2015-01" db="EMBL/GenBank/DDBJ databases">
        <title>The Genome Sequence of Cladophialophora immunda CBS83496.</title>
        <authorList>
            <consortium name="The Broad Institute Genomics Platform"/>
            <person name="Cuomo C."/>
            <person name="de Hoog S."/>
            <person name="Gorbushina A."/>
            <person name="Stielow B."/>
            <person name="Teixiera M."/>
            <person name="Abouelleil A."/>
            <person name="Chapman S.B."/>
            <person name="Priest M."/>
            <person name="Young S.K."/>
            <person name="Wortman J."/>
            <person name="Nusbaum C."/>
            <person name="Birren B."/>
        </authorList>
    </citation>
    <scope>NUCLEOTIDE SEQUENCE [LARGE SCALE GENOMIC DNA]</scope>
    <source>
        <strain evidence="6 7">CBS 83496</strain>
    </source>
</reference>
<dbReference type="HOGENOM" id="CLU_000288_34_14_1"/>
<dbReference type="OrthoDB" id="194358at2759"/>
<dbReference type="AlphaFoldDB" id="A0A0D2CRR2"/>
<dbReference type="Pfam" id="PF12796">
    <property type="entry name" value="Ank_2"/>
    <property type="match status" value="1"/>
</dbReference>
<keyword evidence="7" id="KW-1185">Reference proteome</keyword>
<feature type="repeat" description="ANK" evidence="2">
    <location>
        <begin position="1015"/>
        <end position="1048"/>
    </location>
</feature>
<keyword evidence="1" id="KW-0677">Repeat</keyword>
<sequence>MRFLQVTDGGELSLTEDLGESSTPYAVLSHTWGHKNDEVSFHDVENRTEKTEKTVKSKAGYTKVSFGIRQARVDGIDLFWVDTCCIDQNSSAELTEAINSMFRWYQKAAKCYVYLSDVRVDPNLQSSTSRSWEPAFRSSRWWRRGWTLQELLAPTVVEFYSVEGIRLGSKETLEALINEITEIPLSALRGATLDTFTVDQRLQWAKGRRTKRCEDEAYCLLGIFGVFMPPIYGEGDDNAYRRLLDEIDRASRNQYNGRLGPYVLTTRPEQTRTAPVFGNNLLPLGLPMGSGVDQRNNAFAALKKRSPQHLSCEVDKYWNYFKKYNYDKALSRASIAATGSWNWFTSHADFCKWSSSAVRPVKDPPQFFWVIGSTGTGKSALAAYTIEILRKRQPTSSNGTPLVLYSLHEVPNNQNSSQMICVLIHQILEWHPSLREAAYLRDMGAFGHLTYHWNRPTTHLWPLLKSLLTQALNHVDTIFIVLDEVYRLDFEPQKEFIEQLRSCEGDIRILLSWRPSSGRHSSDDTLLAEGKPNAVILDLEDDQCAMSGIDSDLDHYVRVELQSAAFEHFSEAVKVQTLKSLRQSAGFTFLTTSLTLAWLSMAQSKDTDQILAQLSCFPVDIEEIYKRLLDGLRHICDDTSVIPEVLKALMFGFESYTLAEMTAVVDWFRYDAGHRISPKDLRFALGHCRPLITLRGKTERIQFCHRSARSFLLSYLSALSPQDSFSMNSKYSHQQLASMCLSIMVSMKHVKWPPKRLYYGDLLQPIFNQKLLSGYAFRHWYRHLHAACQSKTFGDLSRELVENVRQFSRLWMEPDTDTESLRHVIINLGEVSGAEDFQRKLHRFELFCALGLTSFVQAILDSKVKIINIPVFKKRFEKALALSIKHGHLETAKMLIKRYKITCLDGPAYNGLLLATARLGMRELMELVLKLRKREPMEVNMAHGAAVLTGNRDVYQALSKGKAFQGQGRWGETILHALFSERSTNLSGTDLSDAARVRMLVTQQGIDPNVKEQSMGNTALHLACWNGFGPVAVDELIAAGANTLSQNKFGWTPLHLCVRYGRFETTELLIKKGGRALVEKLTRNRNSALHWATETMSANTCFDSLCCPVLYQREIYEEQRIRSVKLLLENGANHLLMNARGEPAGRKALSGPSGQALLKSIQAFSNIERVSTHAQLSDSETVGERSPGEWEPSPLMTSESDSDILTDTARSWSVAGA</sequence>
<dbReference type="PANTHER" id="PTHR10622:SF13">
    <property type="entry name" value="NACHT DOMAIN-CONTAINING PROTEIN"/>
    <property type="match status" value="1"/>
</dbReference>
<dbReference type="SUPFAM" id="SSF52540">
    <property type="entry name" value="P-loop containing nucleoside triphosphate hydrolases"/>
    <property type="match status" value="1"/>
</dbReference>
<dbReference type="SUPFAM" id="SSF48403">
    <property type="entry name" value="Ankyrin repeat"/>
    <property type="match status" value="1"/>
</dbReference>
<evidence type="ECO:0000256" key="2">
    <source>
        <dbReference type="PROSITE-ProRule" id="PRU00023"/>
    </source>
</evidence>
<dbReference type="InterPro" id="IPR056884">
    <property type="entry name" value="NPHP3-like_N"/>
</dbReference>
<dbReference type="GeneID" id="27339887"/>
<proteinExistence type="predicted"/>
<dbReference type="VEuPathDB" id="FungiDB:PV07_00693"/>
<dbReference type="Pfam" id="PF06985">
    <property type="entry name" value="HET"/>
    <property type="match status" value="1"/>
</dbReference>
<dbReference type="Proteomes" id="UP000054466">
    <property type="component" value="Unassembled WGS sequence"/>
</dbReference>
<feature type="repeat" description="ANK" evidence="2">
    <location>
        <begin position="1049"/>
        <end position="1073"/>
    </location>
</feature>
<dbReference type="STRING" id="569365.A0A0D2CRR2"/>
<dbReference type="RefSeq" id="XP_016254094.1">
    <property type="nucleotide sequence ID" value="XM_016387166.1"/>
</dbReference>
<dbReference type="InterPro" id="IPR010730">
    <property type="entry name" value="HET"/>
</dbReference>
<dbReference type="PROSITE" id="PS50088">
    <property type="entry name" value="ANK_REPEAT"/>
    <property type="match status" value="2"/>
</dbReference>
<dbReference type="PANTHER" id="PTHR10622">
    <property type="entry name" value="HET DOMAIN-CONTAINING PROTEIN"/>
    <property type="match status" value="1"/>
</dbReference>
<gene>
    <name evidence="6" type="ORF">PV07_00693</name>
</gene>
<dbReference type="InterPro" id="IPR002110">
    <property type="entry name" value="Ankyrin_rpt"/>
</dbReference>
<name>A0A0D2CRR2_9EURO</name>
<dbReference type="SMART" id="SM00248">
    <property type="entry name" value="ANK"/>
    <property type="match status" value="4"/>
</dbReference>
<dbReference type="Pfam" id="PF24883">
    <property type="entry name" value="NPHP3_N"/>
    <property type="match status" value="1"/>
</dbReference>
<dbReference type="InterPro" id="IPR027417">
    <property type="entry name" value="P-loop_NTPase"/>
</dbReference>
<dbReference type="Gene3D" id="3.40.50.300">
    <property type="entry name" value="P-loop containing nucleotide triphosphate hydrolases"/>
    <property type="match status" value="1"/>
</dbReference>
<evidence type="ECO:0000313" key="7">
    <source>
        <dbReference type="Proteomes" id="UP000054466"/>
    </source>
</evidence>
<dbReference type="PROSITE" id="PS50297">
    <property type="entry name" value="ANK_REP_REGION"/>
    <property type="match status" value="2"/>
</dbReference>
<evidence type="ECO:0000259" key="5">
    <source>
        <dbReference type="Pfam" id="PF24883"/>
    </source>
</evidence>
<dbReference type="InterPro" id="IPR036770">
    <property type="entry name" value="Ankyrin_rpt-contain_sf"/>
</dbReference>
<protein>
    <submittedName>
        <fullName evidence="6">Uncharacterized protein</fullName>
    </submittedName>
</protein>
<evidence type="ECO:0000259" key="4">
    <source>
        <dbReference type="Pfam" id="PF06985"/>
    </source>
</evidence>
<accession>A0A0D2CRR2</accession>
<dbReference type="EMBL" id="KN847040">
    <property type="protein sequence ID" value="KIW33878.1"/>
    <property type="molecule type" value="Genomic_DNA"/>
</dbReference>
<feature type="region of interest" description="Disordered" evidence="3">
    <location>
        <begin position="1174"/>
        <end position="1203"/>
    </location>
</feature>
<feature type="domain" description="Heterokaryon incompatibility" evidence="4">
    <location>
        <begin position="25"/>
        <end position="121"/>
    </location>
</feature>
<keyword evidence="2" id="KW-0040">ANK repeat</keyword>
<dbReference type="Gene3D" id="1.25.40.20">
    <property type="entry name" value="Ankyrin repeat-containing domain"/>
    <property type="match status" value="1"/>
</dbReference>